<dbReference type="Proteomes" id="UP001153331">
    <property type="component" value="Unassembled WGS sequence"/>
</dbReference>
<reference evidence="1" key="1">
    <citation type="submission" date="2022-11" db="EMBL/GenBank/DDBJ databases">
        <title>Genome Sequence of Boeremia exigua.</title>
        <authorList>
            <person name="Buettner E."/>
        </authorList>
    </citation>
    <scope>NUCLEOTIDE SEQUENCE</scope>
    <source>
        <strain evidence="1">CU02</strain>
    </source>
</reference>
<keyword evidence="2" id="KW-1185">Reference proteome</keyword>
<protein>
    <submittedName>
        <fullName evidence="1">Uncharacterized protein</fullName>
    </submittedName>
</protein>
<evidence type="ECO:0000313" key="2">
    <source>
        <dbReference type="Proteomes" id="UP001153331"/>
    </source>
</evidence>
<gene>
    <name evidence="1" type="ORF">OPT61_g9356</name>
</gene>
<proteinExistence type="predicted"/>
<accession>A0ACC2HV11</accession>
<comment type="caution">
    <text evidence="1">The sequence shown here is derived from an EMBL/GenBank/DDBJ whole genome shotgun (WGS) entry which is preliminary data.</text>
</comment>
<organism evidence="1 2">
    <name type="scientific">Boeremia exigua</name>
    <dbReference type="NCBI Taxonomy" id="749465"/>
    <lineage>
        <taxon>Eukaryota</taxon>
        <taxon>Fungi</taxon>
        <taxon>Dikarya</taxon>
        <taxon>Ascomycota</taxon>
        <taxon>Pezizomycotina</taxon>
        <taxon>Dothideomycetes</taxon>
        <taxon>Pleosporomycetidae</taxon>
        <taxon>Pleosporales</taxon>
        <taxon>Pleosporineae</taxon>
        <taxon>Didymellaceae</taxon>
        <taxon>Boeremia</taxon>
    </lineage>
</organism>
<dbReference type="EMBL" id="JAPHNI010001093">
    <property type="protein sequence ID" value="KAJ8106715.1"/>
    <property type="molecule type" value="Genomic_DNA"/>
</dbReference>
<evidence type="ECO:0000313" key="1">
    <source>
        <dbReference type="EMBL" id="KAJ8106715.1"/>
    </source>
</evidence>
<name>A0ACC2HV11_9PLEO</name>
<sequence>MAAAAYWHQWTRESYQQLAHSPIAGHLIECSYYVTRGNFTGFKSLPKGSSPLLKLPIARIQSDGTFFIETHESPERSGGVTVDTCRSQLLYELQGKRYYNSDVVALVDQVKMEQSSTNSVYVHNVHFQKPPPTTKVGMVARAGFQAEVHYFLTGLDNEEKAAMLERQLWAYLDTDSFSLLKFTVSGTPAPDPSSQDAGGSRPGCASI</sequence>